<dbReference type="InterPro" id="IPR013767">
    <property type="entry name" value="PAS_fold"/>
</dbReference>
<dbReference type="RefSeq" id="WP_090559672.1">
    <property type="nucleotide sequence ID" value="NZ_FNRA01000014.1"/>
</dbReference>
<keyword evidence="5" id="KW-0418">Kinase</keyword>
<dbReference type="EMBL" id="FNRA01000014">
    <property type="protein sequence ID" value="SEB17989.1"/>
    <property type="molecule type" value="Genomic_DNA"/>
</dbReference>
<dbReference type="Gene3D" id="3.40.50.2300">
    <property type="match status" value="1"/>
</dbReference>
<dbReference type="Pfam" id="PF02518">
    <property type="entry name" value="HATPase_c"/>
    <property type="match status" value="1"/>
</dbReference>
<dbReference type="SUPFAM" id="SSF52172">
    <property type="entry name" value="CheY-like"/>
    <property type="match status" value="1"/>
</dbReference>
<dbReference type="InterPro" id="IPR052162">
    <property type="entry name" value="Sensor_kinase/Photoreceptor"/>
</dbReference>
<accession>A0A1H4H896</accession>
<name>A0A1H4H896_9SPHI</name>
<gene>
    <name evidence="10" type="ORF">SAMN05443550_11444</name>
</gene>
<dbReference type="PANTHER" id="PTHR43304:SF1">
    <property type="entry name" value="PAC DOMAIN-CONTAINING PROTEIN"/>
    <property type="match status" value="1"/>
</dbReference>
<feature type="domain" description="Response regulatory" evidence="8">
    <location>
        <begin position="6"/>
        <end position="122"/>
    </location>
</feature>
<dbReference type="Gene3D" id="1.10.287.130">
    <property type="match status" value="1"/>
</dbReference>
<dbReference type="InterPro" id="IPR036097">
    <property type="entry name" value="HisK_dim/P_sf"/>
</dbReference>
<keyword evidence="4" id="KW-0808">Transferase</keyword>
<dbReference type="CDD" id="cd00156">
    <property type="entry name" value="REC"/>
    <property type="match status" value="1"/>
</dbReference>
<dbReference type="OrthoDB" id="1522284at2"/>
<dbReference type="PROSITE" id="PS50109">
    <property type="entry name" value="HIS_KIN"/>
    <property type="match status" value="1"/>
</dbReference>
<dbReference type="InterPro" id="IPR004358">
    <property type="entry name" value="Sig_transdc_His_kin-like_C"/>
</dbReference>
<feature type="modified residue" description="4-aspartylphosphate" evidence="6">
    <location>
        <position position="57"/>
    </location>
</feature>
<keyword evidence="3 6" id="KW-0597">Phosphoprotein</keyword>
<dbReference type="InterPro" id="IPR000014">
    <property type="entry name" value="PAS"/>
</dbReference>
<dbReference type="NCBIfam" id="TIGR00229">
    <property type="entry name" value="sensory_box"/>
    <property type="match status" value="2"/>
</dbReference>
<dbReference type="PANTHER" id="PTHR43304">
    <property type="entry name" value="PHYTOCHROME-LIKE PROTEIN CPH1"/>
    <property type="match status" value="1"/>
</dbReference>
<evidence type="ECO:0000259" key="9">
    <source>
        <dbReference type="PROSITE" id="PS50112"/>
    </source>
</evidence>
<dbReference type="SMART" id="SM00448">
    <property type="entry name" value="REC"/>
    <property type="match status" value="1"/>
</dbReference>
<dbReference type="EC" id="2.7.13.3" evidence="2"/>
<dbReference type="GO" id="GO:0006355">
    <property type="term" value="P:regulation of DNA-templated transcription"/>
    <property type="evidence" value="ECO:0007669"/>
    <property type="project" value="InterPro"/>
</dbReference>
<sequence>MNTKLRILHLEDLRSDAELVNRTLKKAKFDFERLVVDNRENFIKALTEFVPDIILSDHSLPSFNSHEALSIFKTMGLNIPFILITATISEEFAVDVIKRGADDYILKDRLERLPTALANALEKFQLLKDHQSIQDDLVKNETLFRALIENSDDAIIVINEQVEFTYQSPAVERLTGFDFTDLMGKKLLDFIHPDDLEDYHLFFEQVLQLPGIAIPNKFRFLQKNLGYIYTDGTIINLLHDKNVNALVINYRDNTKKIKAEEEKKALEVLLDKANSLARIGSYELDLENDKLFWSNITRQIHEVEDSYRPTVESATSFYKEGLNRETINNQLNITITTGKTLDLELQIITAKGNECWVRIISEPDIINGKCVKVRGSFQDIDIRKRAELELLKVAEEKNMILESIGDGFFTLDVNWMITYWNKEAENILQKRREEVIGRNIWDLYHEAVDTLSYLNMLEAAKESKVQNFEWFVESLKCWLDVTIYPSVKGLSIFFKDITERKFGEMERAKMVSDILKRNNDLEQFSYIISHNLRAPVANIIGLAEELRRNLAVKGENNLTMDYLIASTKKLDTVIIDLHSILQVKHEFIENKESVILSRLLEEVLTYMPNLIREQKVKFIIDFSAGDELWILKSFMHNIFYNLISNSIKYRQPALDPIIEIKSERSGDKFILIFTDNGIGIDLVKNKGQVFGLYKRFHSHVEGKGMGLFMVKTQIETLGGTISVDSKVDHGTQFRLELKLDLPANT</sequence>
<dbReference type="SUPFAM" id="SSF55785">
    <property type="entry name" value="PYP-like sensor domain (PAS domain)"/>
    <property type="match status" value="3"/>
</dbReference>
<comment type="catalytic activity">
    <reaction evidence="1">
        <text>ATP + protein L-histidine = ADP + protein N-phospho-L-histidine.</text>
        <dbReference type="EC" id="2.7.13.3"/>
    </reaction>
</comment>
<protein>
    <recommendedName>
        <fullName evidence="2">histidine kinase</fullName>
        <ecNumber evidence="2">2.7.13.3</ecNumber>
    </recommendedName>
</protein>
<dbReference type="Gene3D" id="3.30.565.10">
    <property type="entry name" value="Histidine kinase-like ATPase, C-terminal domain"/>
    <property type="match status" value="1"/>
</dbReference>
<dbReference type="Pfam" id="PF00989">
    <property type="entry name" value="PAS"/>
    <property type="match status" value="2"/>
</dbReference>
<evidence type="ECO:0000256" key="2">
    <source>
        <dbReference type="ARBA" id="ARBA00012438"/>
    </source>
</evidence>
<evidence type="ECO:0000313" key="11">
    <source>
        <dbReference type="Proteomes" id="UP000198850"/>
    </source>
</evidence>
<feature type="domain" description="Histidine kinase" evidence="7">
    <location>
        <begin position="527"/>
        <end position="741"/>
    </location>
</feature>
<dbReference type="InterPro" id="IPR036890">
    <property type="entry name" value="HATPase_C_sf"/>
</dbReference>
<dbReference type="InterPro" id="IPR003594">
    <property type="entry name" value="HATPase_dom"/>
</dbReference>
<keyword evidence="11" id="KW-1185">Reference proteome</keyword>
<dbReference type="Pfam" id="PF00072">
    <property type="entry name" value="Response_reg"/>
    <property type="match status" value="1"/>
</dbReference>
<dbReference type="Proteomes" id="UP000198850">
    <property type="component" value="Unassembled WGS sequence"/>
</dbReference>
<organism evidence="10 11">
    <name type="scientific">Pedobacter hartonius</name>
    <dbReference type="NCBI Taxonomy" id="425514"/>
    <lineage>
        <taxon>Bacteria</taxon>
        <taxon>Pseudomonadati</taxon>
        <taxon>Bacteroidota</taxon>
        <taxon>Sphingobacteriia</taxon>
        <taxon>Sphingobacteriales</taxon>
        <taxon>Sphingobacteriaceae</taxon>
        <taxon>Pedobacter</taxon>
    </lineage>
</organism>
<evidence type="ECO:0000259" key="7">
    <source>
        <dbReference type="PROSITE" id="PS50109"/>
    </source>
</evidence>
<evidence type="ECO:0000313" key="10">
    <source>
        <dbReference type="EMBL" id="SEB17989.1"/>
    </source>
</evidence>
<dbReference type="InterPro" id="IPR035965">
    <property type="entry name" value="PAS-like_dom_sf"/>
</dbReference>
<evidence type="ECO:0000256" key="3">
    <source>
        <dbReference type="ARBA" id="ARBA00022553"/>
    </source>
</evidence>
<evidence type="ECO:0000256" key="1">
    <source>
        <dbReference type="ARBA" id="ARBA00000085"/>
    </source>
</evidence>
<dbReference type="SMART" id="SM00387">
    <property type="entry name" value="HATPase_c"/>
    <property type="match status" value="1"/>
</dbReference>
<dbReference type="CDD" id="cd00130">
    <property type="entry name" value="PAS"/>
    <property type="match status" value="2"/>
</dbReference>
<evidence type="ECO:0000259" key="8">
    <source>
        <dbReference type="PROSITE" id="PS50110"/>
    </source>
</evidence>
<dbReference type="InterPro" id="IPR001789">
    <property type="entry name" value="Sig_transdc_resp-reg_receiver"/>
</dbReference>
<proteinExistence type="predicted"/>
<dbReference type="PROSITE" id="PS50110">
    <property type="entry name" value="RESPONSE_REGULATORY"/>
    <property type="match status" value="1"/>
</dbReference>
<dbReference type="InterPro" id="IPR011006">
    <property type="entry name" value="CheY-like_superfamily"/>
</dbReference>
<dbReference type="AlphaFoldDB" id="A0A1H4H896"/>
<dbReference type="InterPro" id="IPR005467">
    <property type="entry name" value="His_kinase_dom"/>
</dbReference>
<dbReference type="CDD" id="cd00082">
    <property type="entry name" value="HisKA"/>
    <property type="match status" value="1"/>
</dbReference>
<dbReference type="SMART" id="SM00091">
    <property type="entry name" value="PAS"/>
    <property type="match status" value="2"/>
</dbReference>
<evidence type="ECO:0000256" key="4">
    <source>
        <dbReference type="ARBA" id="ARBA00022679"/>
    </source>
</evidence>
<dbReference type="InterPro" id="IPR003661">
    <property type="entry name" value="HisK_dim/P_dom"/>
</dbReference>
<feature type="domain" description="PAS" evidence="9">
    <location>
        <begin position="393"/>
        <end position="446"/>
    </location>
</feature>
<evidence type="ECO:0000256" key="6">
    <source>
        <dbReference type="PROSITE-ProRule" id="PRU00169"/>
    </source>
</evidence>
<dbReference type="STRING" id="425514.SAMN05443550_11444"/>
<dbReference type="PROSITE" id="PS50112">
    <property type="entry name" value="PAS"/>
    <property type="match status" value="2"/>
</dbReference>
<dbReference type="GO" id="GO:0000155">
    <property type="term" value="F:phosphorelay sensor kinase activity"/>
    <property type="evidence" value="ECO:0007669"/>
    <property type="project" value="InterPro"/>
</dbReference>
<dbReference type="SUPFAM" id="SSF47384">
    <property type="entry name" value="Homodimeric domain of signal transducing histidine kinase"/>
    <property type="match status" value="1"/>
</dbReference>
<evidence type="ECO:0000256" key="5">
    <source>
        <dbReference type="ARBA" id="ARBA00022777"/>
    </source>
</evidence>
<feature type="domain" description="PAS" evidence="9">
    <location>
        <begin position="140"/>
        <end position="210"/>
    </location>
</feature>
<reference evidence="10 11" key="1">
    <citation type="submission" date="2016-10" db="EMBL/GenBank/DDBJ databases">
        <authorList>
            <person name="de Groot N.N."/>
        </authorList>
    </citation>
    <scope>NUCLEOTIDE SEQUENCE [LARGE SCALE GENOMIC DNA]</scope>
    <source>
        <strain evidence="10 11">DSM 19033</strain>
    </source>
</reference>
<dbReference type="Gene3D" id="3.30.450.20">
    <property type="entry name" value="PAS domain"/>
    <property type="match status" value="3"/>
</dbReference>
<dbReference type="SUPFAM" id="SSF55874">
    <property type="entry name" value="ATPase domain of HSP90 chaperone/DNA topoisomerase II/histidine kinase"/>
    <property type="match status" value="1"/>
</dbReference>
<dbReference type="PRINTS" id="PR00344">
    <property type="entry name" value="BCTRLSENSOR"/>
</dbReference>